<evidence type="ECO:0000313" key="1">
    <source>
        <dbReference type="EMBL" id="HCV82324.1"/>
    </source>
</evidence>
<organism evidence="1 2">
    <name type="scientific">Zunongwangia profunda</name>
    <dbReference type="NCBI Taxonomy" id="398743"/>
    <lineage>
        <taxon>Bacteria</taxon>
        <taxon>Pseudomonadati</taxon>
        <taxon>Bacteroidota</taxon>
        <taxon>Flavobacteriia</taxon>
        <taxon>Flavobacteriales</taxon>
        <taxon>Flavobacteriaceae</taxon>
        <taxon>Zunongwangia</taxon>
    </lineage>
</organism>
<reference evidence="1 2" key="1">
    <citation type="journal article" date="2018" name="Nat. Biotechnol.">
        <title>A standardized bacterial taxonomy based on genome phylogeny substantially revises the tree of life.</title>
        <authorList>
            <person name="Parks D.H."/>
            <person name="Chuvochina M."/>
            <person name="Waite D.W."/>
            <person name="Rinke C."/>
            <person name="Skarshewski A."/>
            <person name="Chaumeil P.A."/>
            <person name="Hugenholtz P."/>
        </authorList>
    </citation>
    <scope>NUCLEOTIDE SEQUENCE [LARGE SCALE GENOMIC DNA]</scope>
    <source>
        <strain evidence="1">UBA9359</strain>
    </source>
</reference>
<comment type="caution">
    <text evidence="1">The sequence shown here is derived from an EMBL/GenBank/DDBJ whole genome shotgun (WGS) entry which is preliminary data.</text>
</comment>
<accession>A0A3D5J2Z6</accession>
<proteinExistence type="predicted"/>
<dbReference type="RefSeq" id="WP_013069945.1">
    <property type="nucleotide sequence ID" value="NZ_CAJXAW010000005.1"/>
</dbReference>
<gene>
    <name evidence="1" type="ORF">DGQ38_14875</name>
</gene>
<dbReference type="EMBL" id="DPMF01000345">
    <property type="protein sequence ID" value="HCV82324.1"/>
    <property type="molecule type" value="Genomic_DNA"/>
</dbReference>
<dbReference type="InterPro" id="IPR025683">
    <property type="entry name" value="Protein_beta"/>
</dbReference>
<protein>
    <recommendedName>
        <fullName evidence="3">Beta protein</fullName>
    </recommendedName>
</protein>
<dbReference type="Pfam" id="PF14350">
    <property type="entry name" value="Beta_protein"/>
    <property type="match status" value="1"/>
</dbReference>
<dbReference type="AlphaFoldDB" id="A0A3D5J2Z6"/>
<dbReference type="OMA" id="AWSTSHH"/>
<evidence type="ECO:0000313" key="2">
    <source>
        <dbReference type="Proteomes" id="UP000264330"/>
    </source>
</evidence>
<name>A0A3D5J2Z6_9FLAO</name>
<evidence type="ECO:0008006" key="3">
    <source>
        <dbReference type="Google" id="ProtNLM"/>
    </source>
</evidence>
<dbReference type="Proteomes" id="UP000264330">
    <property type="component" value="Unassembled WGS sequence"/>
</dbReference>
<sequence>MNSHYTPILKAKSGEFKALKKLKIETRENLTPLFEIPPITYDYVNEKPSKTIEKHLQTIINGISGTGRRQFPCYIDVELLDEIKIRNKYILLSLLENLREKREFGIPVIRLKFDNDYLNELKHEIQNNSKRICVRLTQDDFEDFDLQVEIERIIEVLEINLNQIDIVLDFGFLRNEQESMLSQFSKLMVNSLPFLNDYNKIILSLTAFPENLSGISGDSMEKIPRSEFKIWKNIIASKIKRKPEFGDYAIANPELFEMDPRTIRMSVNLRYTIANDWLILKGRDAKRFGYDQFYGLCDQLVNHSGEFYGEDFSWGDNEILEKSRQIGGTGNATTWRQIGTNHHLELVVDQLSSIPFDS</sequence>